<feature type="region of interest" description="Disordered" evidence="1">
    <location>
        <begin position="1"/>
        <end position="119"/>
    </location>
</feature>
<reference evidence="2" key="1">
    <citation type="submission" date="2022-07" db="EMBL/GenBank/DDBJ databases">
        <title>Phylogenomic reconstructions and comparative analyses of Kickxellomycotina fungi.</title>
        <authorList>
            <person name="Reynolds N.K."/>
            <person name="Stajich J.E."/>
            <person name="Barry K."/>
            <person name="Grigoriev I.V."/>
            <person name="Crous P."/>
            <person name="Smith M.E."/>
        </authorList>
    </citation>
    <scope>NUCLEOTIDE SEQUENCE</scope>
    <source>
        <strain evidence="2">NBRC 32514</strain>
    </source>
</reference>
<keyword evidence="3" id="KW-1185">Reference proteome</keyword>
<comment type="caution">
    <text evidence="2">The sequence shown here is derived from an EMBL/GenBank/DDBJ whole genome shotgun (WGS) entry which is preliminary data.</text>
</comment>
<proteinExistence type="predicted"/>
<dbReference type="Proteomes" id="UP001149813">
    <property type="component" value="Unassembled WGS sequence"/>
</dbReference>
<evidence type="ECO:0000313" key="3">
    <source>
        <dbReference type="Proteomes" id="UP001149813"/>
    </source>
</evidence>
<dbReference type="OrthoDB" id="542917at2759"/>
<protein>
    <submittedName>
        <fullName evidence="2">Uncharacterized protein</fullName>
    </submittedName>
</protein>
<evidence type="ECO:0000313" key="2">
    <source>
        <dbReference type="EMBL" id="KAJ1723950.1"/>
    </source>
</evidence>
<feature type="compositionally biased region" description="Low complexity" evidence="1">
    <location>
        <begin position="27"/>
        <end position="45"/>
    </location>
</feature>
<feature type="non-terminal residue" evidence="2">
    <location>
        <position position="1"/>
    </location>
</feature>
<evidence type="ECO:0000256" key="1">
    <source>
        <dbReference type="SAM" id="MobiDB-lite"/>
    </source>
</evidence>
<gene>
    <name evidence="2" type="ORF">LPJ53_001759</name>
</gene>
<dbReference type="EMBL" id="JANBOJ010000047">
    <property type="protein sequence ID" value="KAJ1723950.1"/>
    <property type="molecule type" value="Genomic_DNA"/>
</dbReference>
<dbReference type="Gene3D" id="1.20.940.10">
    <property type="entry name" value="Functional domain of the splicing factor Prp18"/>
    <property type="match status" value="1"/>
</dbReference>
<feature type="compositionally biased region" description="Pro residues" evidence="1">
    <location>
        <begin position="1"/>
        <end position="26"/>
    </location>
</feature>
<feature type="compositionally biased region" description="Low complexity" evidence="1">
    <location>
        <begin position="98"/>
        <end position="108"/>
    </location>
</feature>
<dbReference type="AlphaFoldDB" id="A0A9W7Y3E1"/>
<accession>A0A9W7Y3E1</accession>
<organism evidence="2 3">
    <name type="scientific">Coemansia erecta</name>
    <dbReference type="NCBI Taxonomy" id="147472"/>
    <lineage>
        <taxon>Eukaryota</taxon>
        <taxon>Fungi</taxon>
        <taxon>Fungi incertae sedis</taxon>
        <taxon>Zoopagomycota</taxon>
        <taxon>Kickxellomycotina</taxon>
        <taxon>Kickxellomycetes</taxon>
        <taxon>Kickxellales</taxon>
        <taxon>Kickxellaceae</taxon>
        <taxon>Coemansia</taxon>
    </lineage>
</organism>
<name>A0A9W7Y3E1_9FUNG</name>
<sequence length="246" mass="25449">PEKPPQLSPPPESARAPPPPPPPPPTSSSVRLAAAAAAPRNAASATPLHTSHSRPAISRAESSASVYKDFTGGGHADNGHWNDPPAAVFRSGGGGNTSGSNSGTASRAEGFTVVDGATTPNGTMVAEEVEDVPETRGEQEEVVRSELVAALEALQGGQAAGKVLEDTRRRVDVLLGSDAGEAGRLEEIDGRLLEQVCRLCVLLKAGKFAEALAAHREAVVLPGGDLELRWLVGVKRLVELRSKSVS</sequence>